<dbReference type="InterPro" id="IPR014988">
    <property type="entry name" value="Uncharacterised_YqcI/YcgG"/>
</dbReference>
<reference evidence="2" key="1">
    <citation type="submission" date="2019-05" db="EMBL/GenBank/DDBJ databases">
        <title>Complete Genome Sequence and Methylation Pattern of the Halophilic Archaeon Natrinema pallidum BOL6-1.</title>
        <authorList>
            <person name="DasSarma P."/>
            <person name="DasSarma B.P."/>
            <person name="DasSarma S.L."/>
            <person name="Martinez F.L."/>
            <person name="Guzman D."/>
            <person name="Roberts R.J."/>
            <person name="DasSarma S."/>
        </authorList>
    </citation>
    <scope>NUCLEOTIDE SEQUENCE [LARGE SCALE GENOMIC DNA]</scope>
    <source>
        <strain evidence="2">BOL6-1</strain>
    </source>
</reference>
<gene>
    <name evidence="1" type="ORF">FGF80_01315</name>
</gene>
<dbReference type="AlphaFoldDB" id="A0A4P9TBT3"/>
<dbReference type="Proteomes" id="UP000307562">
    <property type="component" value="Chromosome"/>
</dbReference>
<sequence length="249" mass="28904">MALVGKIHTKDEVETKLNEGMLDGWEKASYEGFRDSLVKGNSYPCHFGSKAQRQGNARYLFIESMSNENDLMMLRDGIYEYIKMYEEIAKRTTLAIFFKPPQEKLSESEYRDSFWSILEYLNKNDPEPWPAEVPVDPDDPKWEFCFAGEPIFLVARAPCYEQRLSRYAPHGLEITVQPRGTLNDITGDTEKGKKAREIIRAGLQEYDKIDPHPDIGDYGDSNTREWKQYFLPDTNDESICEFPFEIDPK</sequence>
<keyword evidence="2" id="KW-1185">Reference proteome</keyword>
<organism evidence="1 2">
    <name type="scientific">Natrinema pallidum</name>
    <dbReference type="NCBI Taxonomy" id="69527"/>
    <lineage>
        <taxon>Archaea</taxon>
        <taxon>Methanobacteriati</taxon>
        <taxon>Methanobacteriota</taxon>
        <taxon>Stenosarchaea group</taxon>
        <taxon>Halobacteria</taxon>
        <taxon>Halobacteriales</taxon>
        <taxon>Natrialbaceae</taxon>
        <taxon>Natrinema</taxon>
    </lineage>
</organism>
<accession>A0A4P9TBT3</accession>
<dbReference type="EMBL" id="CP040637">
    <property type="protein sequence ID" value="QCW01957.1"/>
    <property type="molecule type" value="Genomic_DNA"/>
</dbReference>
<evidence type="ECO:0000313" key="2">
    <source>
        <dbReference type="Proteomes" id="UP000307562"/>
    </source>
</evidence>
<name>A0A4P9TBT3_9EURY</name>
<dbReference type="Pfam" id="PF08892">
    <property type="entry name" value="YqcI_YcgG"/>
    <property type="match status" value="1"/>
</dbReference>
<dbReference type="KEGG" id="npl:FGF80_01315"/>
<dbReference type="PANTHER" id="PTHR40045">
    <property type="entry name" value="YCGG FAMILY PROTEIN"/>
    <property type="match status" value="1"/>
</dbReference>
<dbReference type="RefSeq" id="WP_138651779.1">
    <property type="nucleotide sequence ID" value="NZ_CP040637.1"/>
</dbReference>
<dbReference type="GeneID" id="96154562"/>
<protein>
    <submittedName>
        <fullName evidence="1">YqcI/YcgG family protein</fullName>
    </submittedName>
</protein>
<evidence type="ECO:0000313" key="1">
    <source>
        <dbReference type="EMBL" id="QCW01957.1"/>
    </source>
</evidence>
<proteinExistence type="predicted"/>
<dbReference type="PANTHER" id="PTHR40045:SF1">
    <property type="entry name" value="YQCI_YCGG FAMILY PROTEIN"/>
    <property type="match status" value="1"/>
</dbReference>